<dbReference type="Gene3D" id="4.10.990.10">
    <property type="match status" value="1"/>
</dbReference>
<evidence type="ECO:0000256" key="6">
    <source>
        <dbReference type="RuleBase" id="RU003888"/>
    </source>
</evidence>
<evidence type="ECO:0000313" key="10">
    <source>
        <dbReference type="Proteomes" id="UP000193404"/>
    </source>
</evidence>
<evidence type="ECO:0000256" key="1">
    <source>
        <dbReference type="ARBA" id="ARBA00007320"/>
    </source>
</evidence>
<organism evidence="9 10">
    <name type="scientific">Acidianus manzaensis</name>
    <dbReference type="NCBI Taxonomy" id="282676"/>
    <lineage>
        <taxon>Archaea</taxon>
        <taxon>Thermoproteota</taxon>
        <taxon>Thermoprotei</taxon>
        <taxon>Sulfolobales</taxon>
        <taxon>Sulfolobaceae</taxon>
        <taxon>Acidianus</taxon>
    </lineage>
</organism>
<comment type="function">
    <text evidence="5">Binds to the 23S rRNA.</text>
</comment>
<evidence type="ECO:0000256" key="7">
    <source>
        <dbReference type="SAM" id="MobiDB-lite"/>
    </source>
</evidence>
<evidence type="ECO:0000256" key="3">
    <source>
        <dbReference type="ARBA" id="ARBA00023274"/>
    </source>
</evidence>
<dbReference type="PANTHER" id="PTHR11721">
    <property type="entry name" value="60S RIBOSOMAL PROTEIN L27A"/>
    <property type="match status" value="1"/>
</dbReference>
<sequence>MVVRKEKKTRKLRGHRTMGWGTKGQHRDRGTEGGRQIGMHKHKWSWVVKYGKDWYGKHGFVNPTTKKISAISLRALDQLLESGKIKIEEKDNKKIIDLTKYGYEKLLGSGNISLPITVVVNYCSEKAKEKLNKIGGEVILTPNT</sequence>
<dbReference type="InterPro" id="IPR027386">
    <property type="entry name" value="Rbsml_uL15_N"/>
</dbReference>
<dbReference type="GO" id="GO:0019843">
    <property type="term" value="F:rRNA binding"/>
    <property type="evidence" value="ECO:0007669"/>
    <property type="project" value="UniProtKB-UniRule"/>
</dbReference>
<gene>
    <name evidence="5" type="primary">rpl15</name>
    <name evidence="9" type="ORF">B6F84_07835</name>
</gene>
<comment type="subunit">
    <text evidence="5">Part of the 50S ribosomal subunit.</text>
</comment>
<dbReference type="InterPro" id="IPR001196">
    <property type="entry name" value="Ribosomal_uL15_CS"/>
</dbReference>
<dbReference type="GO" id="GO:0006412">
    <property type="term" value="P:translation"/>
    <property type="evidence" value="ECO:0007669"/>
    <property type="project" value="UniProtKB-UniRule"/>
</dbReference>
<dbReference type="PROSITE" id="PS00475">
    <property type="entry name" value="RIBOSOMAL_L15"/>
    <property type="match status" value="1"/>
</dbReference>
<dbReference type="PANTHER" id="PTHR11721:SF3">
    <property type="entry name" value="LARGE RIBOSOMAL SUBUNIT PROTEIN UL15"/>
    <property type="match status" value="1"/>
</dbReference>
<keyword evidence="5" id="KW-0694">RNA-binding</keyword>
<dbReference type="OrthoDB" id="9418at2157"/>
<dbReference type="InterPro" id="IPR021131">
    <property type="entry name" value="Ribosomal_uL15/eL18"/>
</dbReference>
<dbReference type="STRING" id="282676.B6F84_07835"/>
<keyword evidence="2 5" id="KW-0689">Ribosomal protein</keyword>
<dbReference type="EMBL" id="CP020477">
    <property type="protein sequence ID" value="ARM75945.1"/>
    <property type="molecule type" value="Genomic_DNA"/>
</dbReference>
<evidence type="ECO:0000256" key="2">
    <source>
        <dbReference type="ARBA" id="ARBA00022980"/>
    </source>
</evidence>
<dbReference type="HAMAP" id="MF_01341">
    <property type="entry name" value="Ribosomal_uL15"/>
    <property type="match status" value="1"/>
</dbReference>
<name>A0A1W6K0D1_9CREN</name>
<comment type="similarity">
    <text evidence="1 5 6">Belongs to the universal ribosomal protein uL15 family.</text>
</comment>
<dbReference type="GO" id="GO:0022625">
    <property type="term" value="C:cytosolic large ribosomal subunit"/>
    <property type="evidence" value="ECO:0007669"/>
    <property type="project" value="TreeGrafter"/>
</dbReference>
<keyword evidence="10" id="KW-1185">Reference proteome</keyword>
<dbReference type="InterPro" id="IPR036227">
    <property type="entry name" value="Ribosomal_uL15/eL18_sf"/>
</dbReference>
<keyword evidence="5" id="KW-0699">rRNA-binding</keyword>
<evidence type="ECO:0000256" key="4">
    <source>
        <dbReference type="ARBA" id="ARBA00035200"/>
    </source>
</evidence>
<proteinExistence type="inferred from homology"/>
<feature type="region of interest" description="Disordered" evidence="7">
    <location>
        <begin position="1"/>
        <end position="35"/>
    </location>
</feature>
<protein>
    <recommendedName>
        <fullName evidence="4 5">Large ribosomal subunit protein uL15</fullName>
    </recommendedName>
</protein>
<dbReference type="SUPFAM" id="SSF52080">
    <property type="entry name" value="Ribosomal proteins L15p and L18e"/>
    <property type="match status" value="1"/>
</dbReference>
<dbReference type="KEGG" id="aman:B6F84_07835"/>
<dbReference type="Gene3D" id="3.100.10.10">
    <property type="match status" value="1"/>
</dbReference>
<dbReference type="InterPro" id="IPR030878">
    <property type="entry name" value="Ribosomal_uL15"/>
</dbReference>
<evidence type="ECO:0000256" key="5">
    <source>
        <dbReference type="HAMAP-Rule" id="MF_01341"/>
    </source>
</evidence>
<dbReference type="RefSeq" id="WP_148691726.1">
    <property type="nucleotide sequence ID" value="NZ_CP020477.1"/>
</dbReference>
<accession>A0A1W6K0D1</accession>
<reference evidence="9 10" key="1">
    <citation type="submission" date="2017-03" db="EMBL/GenBank/DDBJ databases">
        <title>Sulfur activation and transportation mechanism of thermophilic Archaea Acidianus manzaensis YN-25.</title>
        <authorList>
            <person name="Ma Y."/>
            <person name="Yang Y."/>
            <person name="Xia J."/>
        </authorList>
    </citation>
    <scope>NUCLEOTIDE SEQUENCE [LARGE SCALE GENOMIC DNA]</scope>
    <source>
        <strain evidence="9 10">YN-25</strain>
    </source>
</reference>
<dbReference type="Pfam" id="PF00828">
    <property type="entry name" value="Ribosomal_L27A"/>
    <property type="match status" value="1"/>
</dbReference>
<dbReference type="AlphaFoldDB" id="A0A1W6K0D1"/>
<dbReference type="GeneID" id="41590819"/>
<feature type="domain" description="Large ribosomal subunit protein uL15/eL18" evidence="8">
    <location>
        <begin position="71"/>
        <end position="139"/>
    </location>
</feature>
<evidence type="ECO:0000313" key="9">
    <source>
        <dbReference type="EMBL" id="ARM75945.1"/>
    </source>
</evidence>
<dbReference type="GO" id="GO:0003735">
    <property type="term" value="F:structural constituent of ribosome"/>
    <property type="evidence" value="ECO:0007669"/>
    <property type="project" value="InterPro"/>
</dbReference>
<feature type="compositionally biased region" description="Basic residues" evidence="7">
    <location>
        <begin position="1"/>
        <end position="16"/>
    </location>
</feature>
<keyword evidence="3 5" id="KW-0687">Ribonucleoprotein</keyword>
<dbReference type="Proteomes" id="UP000193404">
    <property type="component" value="Chromosome"/>
</dbReference>
<evidence type="ECO:0000259" key="8">
    <source>
        <dbReference type="Pfam" id="PF00828"/>
    </source>
</evidence>